<evidence type="ECO:0000313" key="3">
    <source>
        <dbReference type="Proteomes" id="UP000727407"/>
    </source>
</evidence>
<evidence type="ECO:0000256" key="1">
    <source>
        <dbReference type="SAM" id="MobiDB-lite"/>
    </source>
</evidence>
<proteinExistence type="predicted"/>
<organism evidence="2 3">
    <name type="scientific">Clarias magur</name>
    <name type="common">Asian catfish</name>
    <name type="synonym">Macropteronotus magur</name>
    <dbReference type="NCBI Taxonomy" id="1594786"/>
    <lineage>
        <taxon>Eukaryota</taxon>
        <taxon>Metazoa</taxon>
        <taxon>Chordata</taxon>
        <taxon>Craniata</taxon>
        <taxon>Vertebrata</taxon>
        <taxon>Euteleostomi</taxon>
        <taxon>Actinopterygii</taxon>
        <taxon>Neopterygii</taxon>
        <taxon>Teleostei</taxon>
        <taxon>Ostariophysi</taxon>
        <taxon>Siluriformes</taxon>
        <taxon>Clariidae</taxon>
        <taxon>Clarias</taxon>
    </lineage>
</organism>
<dbReference type="AlphaFoldDB" id="A0A8J4TWF2"/>
<reference evidence="2" key="1">
    <citation type="submission" date="2020-07" db="EMBL/GenBank/DDBJ databases">
        <title>Clarias magur genome sequencing, assembly and annotation.</title>
        <authorList>
            <person name="Kushwaha B."/>
            <person name="Kumar R."/>
            <person name="Das P."/>
            <person name="Joshi C.G."/>
            <person name="Kumar D."/>
            <person name="Nagpure N.S."/>
            <person name="Pandey M."/>
            <person name="Agarwal S."/>
            <person name="Srivastava S."/>
            <person name="Singh M."/>
            <person name="Sahoo L."/>
            <person name="Jayasankar P."/>
            <person name="Meher P.K."/>
            <person name="Koringa P.G."/>
            <person name="Iquebal M.A."/>
            <person name="Das S.P."/>
            <person name="Bit A."/>
            <person name="Patnaik S."/>
            <person name="Patel N."/>
            <person name="Shah T.M."/>
            <person name="Hinsu A."/>
            <person name="Jena J.K."/>
        </authorList>
    </citation>
    <scope>NUCLEOTIDE SEQUENCE</scope>
    <source>
        <strain evidence="2">CIFAMagur01</strain>
        <tissue evidence="2">Testis</tissue>
    </source>
</reference>
<protein>
    <submittedName>
        <fullName evidence="2">RHOMBOID-like protein 3</fullName>
    </submittedName>
</protein>
<dbReference type="Proteomes" id="UP000727407">
    <property type="component" value="Unassembled WGS sequence"/>
</dbReference>
<comment type="caution">
    <text evidence="2">The sequence shown here is derived from an EMBL/GenBank/DDBJ whole genome shotgun (WGS) entry which is preliminary data.</text>
</comment>
<feature type="compositionally biased region" description="Basic and acidic residues" evidence="1">
    <location>
        <begin position="51"/>
        <end position="62"/>
    </location>
</feature>
<dbReference type="EMBL" id="QNUK01000174">
    <property type="protein sequence ID" value="KAF5899179.1"/>
    <property type="molecule type" value="Genomic_DNA"/>
</dbReference>
<name>A0A8J4TWF2_CLAMG</name>
<accession>A0A8J4TWF2</accession>
<keyword evidence="3" id="KW-1185">Reference proteome</keyword>
<sequence>MPQKSGENGGDMCKWPPLLRATPCRAKLSCDHESTDDILRKKHVESPLNFSKDEQTSREHELAFVSLQR</sequence>
<gene>
    <name evidence="2" type="primary">rbl3</name>
    <name evidence="2" type="ORF">DAT39_011102</name>
</gene>
<evidence type="ECO:0000313" key="2">
    <source>
        <dbReference type="EMBL" id="KAF5899179.1"/>
    </source>
</evidence>
<feature type="region of interest" description="Disordered" evidence="1">
    <location>
        <begin position="48"/>
        <end position="69"/>
    </location>
</feature>